<keyword evidence="6 8" id="KW-0472">Membrane</keyword>
<dbReference type="PANTHER" id="PTHR43829:SF9">
    <property type="entry name" value="AQUAPORIN-9"/>
    <property type="match status" value="1"/>
</dbReference>
<protein>
    <submittedName>
        <fullName evidence="9">Aquaporin</fullName>
    </submittedName>
</protein>
<feature type="transmembrane region" description="Helical" evidence="8">
    <location>
        <begin position="176"/>
        <end position="200"/>
    </location>
</feature>
<comment type="caution">
    <text evidence="9">The sequence shown here is derived from an EMBL/GenBank/DDBJ whole genome shotgun (WGS) entry which is preliminary data.</text>
</comment>
<keyword evidence="5 8" id="KW-1133">Transmembrane helix</keyword>
<evidence type="ECO:0000256" key="1">
    <source>
        <dbReference type="ARBA" id="ARBA00004141"/>
    </source>
</evidence>
<feature type="transmembrane region" description="Helical" evidence="8">
    <location>
        <begin position="44"/>
        <end position="65"/>
    </location>
</feature>
<evidence type="ECO:0000256" key="8">
    <source>
        <dbReference type="SAM" id="Phobius"/>
    </source>
</evidence>
<dbReference type="PROSITE" id="PS00221">
    <property type="entry name" value="MIP"/>
    <property type="match status" value="1"/>
</dbReference>
<evidence type="ECO:0000256" key="2">
    <source>
        <dbReference type="ARBA" id="ARBA00006175"/>
    </source>
</evidence>
<dbReference type="PRINTS" id="PR00783">
    <property type="entry name" value="MINTRINSICP"/>
</dbReference>
<dbReference type="GO" id="GO:0015254">
    <property type="term" value="F:glycerol channel activity"/>
    <property type="evidence" value="ECO:0007669"/>
    <property type="project" value="TreeGrafter"/>
</dbReference>
<evidence type="ECO:0000313" key="9">
    <source>
        <dbReference type="EMBL" id="RDE72201.1"/>
    </source>
</evidence>
<evidence type="ECO:0000256" key="7">
    <source>
        <dbReference type="RuleBase" id="RU000477"/>
    </source>
</evidence>
<dbReference type="AlphaFoldDB" id="A0A8B2U5P9"/>
<evidence type="ECO:0000256" key="6">
    <source>
        <dbReference type="ARBA" id="ARBA00023136"/>
    </source>
</evidence>
<comment type="similarity">
    <text evidence="2 7">Belongs to the MIP/aquaporin (TC 1.A.8) family.</text>
</comment>
<feature type="transmembrane region" description="Helical" evidence="8">
    <location>
        <begin position="143"/>
        <end position="164"/>
    </location>
</feature>
<keyword evidence="4 7" id="KW-0812">Transmembrane</keyword>
<dbReference type="SUPFAM" id="SSF81338">
    <property type="entry name" value="Aquaporin-like"/>
    <property type="match status" value="1"/>
</dbReference>
<dbReference type="RefSeq" id="WP_111294324.1">
    <property type="nucleotide sequence ID" value="NZ_QEPK01000003.1"/>
</dbReference>
<comment type="subcellular location">
    <subcellularLocation>
        <location evidence="1">Membrane</location>
        <topology evidence="1">Multi-pass membrane protein</topology>
    </subcellularLocation>
</comment>
<evidence type="ECO:0000256" key="3">
    <source>
        <dbReference type="ARBA" id="ARBA00022448"/>
    </source>
</evidence>
<dbReference type="Proteomes" id="UP000253998">
    <property type="component" value="Unassembled WGS sequence"/>
</dbReference>
<sequence length="264" mass="27407">MATNHTLKGACIAEFLGTGLLIFFGCGCVAAAKLAGAAFGLWEISIVWGIGVAMAVYCTAGVSGAHLNPAVTIALWKFACFDGKKVIPYIIAQMAGAFVAAALIYLLYQDLFAATEAAQNIVRGETVGVANVFSTYPHPNITFYKAFLVETVITAILMGLILALTDDGNGVPKGPMAPLLIGLLIAVIGGATGPLTGFAMNPARDFGPKLFAYFAGWGDIALTGGLAIPYFLVPLIAPIVGGLLGAWGYQRFIGKHLPCNCGES</sequence>
<feature type="transmembrane region" description="Helical" evidence="8">
    <location>
        <begin position="12"/>
        <end position="32"/>
    </location>
</feature>
<dbReference type="InterPro" id="IPR050363">
    <property type="entry name" value="MIP/Aquaporin"/>
</dbReference>
<dbReference type="InterPro" id="IPR022357">
    <property type="entry name" value="MIP_CS"/>
</dbReference>
<evidence type="ECO:0000313" key="10">
    <source>
        <dbReference type="Proteomes" id="UP000253998"/>
    </source>
</evidence>
<reference evidence="9 10" key="1">
    <citation type="submission" date="2018-05" db="EMBL/GenBank/DDBJ databases">
        <title>Draft Genome Sequences for a Diverse set of 7 Haemophilus Species.</title>
        <authorList>
            <person name="Nichols M."/>
            <person name="Topaz N."/>
            <person name="Wang X."/>
            <person name="Wang X."/>
            <person name="Boxrud D."/>
        </authorList>
    </citation>
    <scope>NUCLEOTIDE SEQUENCE [LARGE SCALE GENOMIC DNA]</scope>
    <source>
        <strain evidence="9 10">C2001002503</strain>
    </source>
</reference>
<evidence type="ECO:0000256" key="4">
    <source>
        <dbReference type="ARBA" id="ARBA00022692"/>
    </source>
</evidence>
<dbReference type="Gene3D" id="1.20.1080.10">
    <property type="entry name" value="Glycerol uptake facilitator protein"/>
    <property type="match status" value="1"/>
</dbReference>
<dbReference type="InterPro" id="IPR000425">
    <property type="entry name" value="MIP"/>
</dbReference>
<dbReference type="PANTHER" id="PTHR43829">
    <property type="entry name" value="AQUAPORIN OR AQUAGLYCEROPORIN RELATED"/>
    <property type="match status" value="1"/>
</dbReference>
<keyword evidence="3 7" id="KW-0813">Transport</keyword>
<dbReference type="Pfam" id="PF00230">
    <property type="entry name" value="MIP"/>
    <property type="match status" value="1"/>
</dbReference>
<evidence type="ECO:0000256" key="5">
    <source>
        <dbReference type="ARBA" id="ARBA00022989"/>
    </source>
</evidence>
<dbReference type="InterPro" id="IPR023271">
    <property type="entry name" value="Aquaporin-like"/>
</dbReference>
<dbReference type="CDD" id="cd00333">
    <property type="entry name" value="MIP"/>
    <property type="match status" value="1"/>
</dbReference>
<dbReference type="NCBIfam" id="TIGR00861">
    <property type="entry name" value="MIP"/>
    <property type="match status" value="1"/>
</dbReference>
<organism evidence="9 10">
    <name type="scientific">Aggregatibacter segnis</name>
    <dbReference type="NCBI Taxonomy" id="739"/>
    <lineage>
        <taxon>Bacteria</taxon>
        <taxon>Pseudomonadati</taxon>
        <taxon>Pseudomonadota</taxon>
        <taxon>Gammaproteobacteria</taxon>
        <taxon>Pasteurellales</taxon>
        <taxon>Pasteurellaceae</taxon>
        <taxon>Aggregatibacter</taxon>
    </lineage>
</organism>
<gene>
    <name evidence="9" type="ORF">DPV83_00865</name>
</gene>
<dbReference type="EMBL" id="QEPM01000001">
    <property type="protein sequence ID" value="RDE72201.1"/>
    <property type="molecule type" value="Genomic_DNA"/>
</dbReference>
<name>A0A8B2U5P9_9PAST</name>
<proteinExistence type="inferred from homology"/>
<dbReference type="GO" id="GO:0005886">
    <property type="term" value="C:plasma membrane"/>
    <property type="evidence" value="ECO:0007669"/>
    <property type="project" value="TreeGrafter"/>
</dbReference>
<feature type="transmembrane region" description="Helical" evidence="8">
    <location>
        <begin position="220"/>
        <end position="247"/>
    </location>
</feature>
<accession>A0A8B2U5P9</accession>
<feature type="transmembrane region" description="Helical" evidence="8">
    <location>
        <begin position="86"/>
        <end position="108"/>
    </location>
</feature>